<dbReference type="EMBL" id="CAKMRJ010005523">
    <property type="protein sequence ID" value="CAH1444095.1"/>
    <property type="molecule type" value="Genomic_DNA"/>
</dbReference>
<gene>
    <name evidence="1" type="ORF">LVIROSA_LOCUS29961</name>
</gene>
<accession>A0AAU9P1Z2</accession>
<evidence type="ECO:0000313" key="1">
    <source>
        <dbReference type="EMBL" id="CAH1444095.1"/>
    </source>
</evidence>
<keyword evidence="2" id="KW-1185">Reference proteome</keyword>
<organism evidence="1 2">
    <name type="scientific">Lactuca virosa</name>
    <dbReference type="NCBI Taxonomy" id="75947"/>
    <lineage>
        <taxon>Eukaryota</taxon>
        <taxon>Viridiplantae</taxon>
        <taxon>Streptophyta</taxon>
        <taxon>Embryophyta</taxon>
        <taxon>Tracheophyta</taxon>
        <taxon>Spermatophyta</taxon>
        <taxon>Magnoliopsida</taxon>
        <taxon>eudicotyledons</taxon>
        <taxon>Gunneridae</taxon>
        <taxon>Pentapetalae</taxon>
        <taxon>asterids</taxon>
        <taxon>campanulids</taxon>
        <taxon>Asterales</taxon>
        <taxon>Asteraceae</taxon>
        <taxon>Cichorioideae</taxon>
        <taxon>Cichorieae</taxon>
        <taxon>Lactucinae</taxon>
        <taxon>Lactuca</taxon>
    </lineage>
</organism>
<protein>
    <submittedName>
        <fullName evidence="1">Uncharacterized protein</fullName>
    </submittedName>
</protein>
<sequence length="164" mass="18858">MFITYPRLIGLLLEFINLEYTNTSSFQILVLVFSSKIIKITPDPRHPSITQWKVECINQLYATEPRTYNPFMEQQVNEISDEELTELESEDPDDDVENNIKEEVHGDENYEDPDNDIVGYTIESLPSSDSLIITMCTFQAASHVSPPRLNKYIYFKFSPSSHGA</sequence>
<dbReference type="Proteomes" id="UP001157418">
    <property type="component" value="Unassembled WGS sequence"/>
</dbReference>
<evidence type="ECO:0000313" key="2">
    <source>
        <dbReference type="Proteomes" id="UP001157418"/>
    </source>
</evidence>
<comment type="caution">
    <text evidence="1">The sequence shown here is derived from an EMBL/GenBank/DDBJ whole genome shotgun (WGS) entry which is preliminary data.</text>
</comment>
<dbReference type="AlphaFoldDB" id="A0AAU9P1Z2"/>
<reference evidence="1 2" key="1">
    <citation type="submission" date="2022-01" db="EMBL/GenBank/DDBJ databases">
        <authorList>
            <person name="Xiong W."/>
            <person name="Schranz E."/>
        </authorList>
    </citation>
    <scope>NUCLEOTIDE SEQUENCE [LARGE SCALE GENOMIC DNA]</scope>
</reference>
<proteinExistence type="predicted"/>
<name>A0AAU9P1Z2_9ASTR</name>